<evidence type="ECO:0000313" key="2">
    <source>
        <dbReference type="EMBL" id="MDX8301495.1"/>
    </source>
</evidence>
<dbReference type="AlphaFoldDB" id="A0AAW9FEW9"/>
<organism evidence="2">
    <name type="scientific">Agrobacterium rosae</name>
    <dbReference type="NCBI Taxonomy" id="1972867"/>
    <lineage>
        <taxon>Bacteria</taxon>
        <taxon>Pseudomonadati</taxon>
        <taxon>Pseudomonadota</taxon>
        <taxon>Alphaproteobacteria</taxon>
        <taxon>Hyphomicrobiales</taxon>
        <taxon>Rhizobiaceae</taxon>
        <taxon>Rhizobium/Agrobacterium group</taxon>
        <taxon>Agrobacterium</taxon>
    </lineage>
</organism>
<feature type="domain" description="DUF6950" evidence="1">
    <location>
        <begin position="5"/>
        <end position="140"/>
    </location>
</feature>
<accession>A0AAW9FEW9</accession>
<protein>
    <recommendedName>
        <fullName evidence="1">DUF6950 domain-containing protein</fullName>
    </recommendedName>
</protein>
<proteinExistence type="predicted"/>
<comment type="caution">
    <text evidence="2">The sequence shown here is derived from an EMBL/GenBank/DDBJ whole genome shotgun (WGS) entry which is preliminary data.</text>
</comment>
<name>A0AAW9FEW9_9HYPH</name>
<dbReference type="RefSeq" id="WP_320202474.1">
    <property type="nucleotide sequence ID" value="NZ_CP192781.1"/>
</dbReference>
<dbReference type="EMBL" id="JAVRAF010000001">
    <property type="protein sequence ID" value="MDX8301495.1"/>
    <property type="molecule type" value="Genomic_DNA"/>
</dbReference>
<reference evidence="2" key="1">
    <citation type="journal article" date="2023" name="Phytobiomes J">
        <title>Deciphering the key players within the bacterial microbiota associated with aerial crown gall tumors on rhododendron: Insights into the gallobiome.</title>
        <authorList>
            <person name="Kuzmanovic N."/>
            <person name="Nesme J."/>
            <person name="Wolf J."/>
            <person name="Neumann-Schaal M."/>
            <person name="Petersen J."/>
            <person name="Fernandez-Gnecco G."/>
            <person name="Sproeer C."/>
            <person name="Bunk B."/>
            <person name="Overmann J."/>
            <person name="Sorensen S.J."/>
            <person name="Idczak E."/>
            <person name="Smalla K."/>
        </authorList>
    </citation>
    <scope>NUCLEOTIDE SEQUENCE</scope>
    <source>
        <strain evidence="2">Rho-11.1</strain>
    </source>
</reference>
<dbReference type="Pfam" id="PF22262">
    <property type="entry name" value="DUF6950"/>
    <property type="match status" value="1"/>
</dbReference>
<dbReference type="InterPro" id="IPR053802">
    <property type="entry name" value="DUF6950"/>
</dbReference>
<sequence length="141" mass="15069">MTALSRLPDWRIRVEDAITDIKAKPFDWKSHDCVIGLAGRIVLEITGVDLTAQYAGSFENATSAARLVRELGFSSVGDLVASRLPEIHPSHAVMGDIAAIAMDGPFGHALGVVNGERVFVLGEHGFGTVDLLDAQRAFKVG</sequence>
<gene>
    <name evidence="2" type="ORF">RMR22_04510</name>
</gene>
<evidence type="ECO:0000259" key="1">
    <source>
        <dbReference type="Pfam" id="PF22262"/>
    </source>
</evidence>